<evidence type="ECO:0000256" key="1">
    <source>
        <dbReference type="ARBA" id="ARBA00010075"/>
    </source>
</evidence>
<evidence type="ECO:0000256" key="2">
    <source>
        <dbReference type="ARBA" id="ARBA00022578"/>
    </source>
</evidence>
<reference evidence="7" key="1">
    <citation type="journal article" date="2013" name="Environ. Microbiol.">
        <title>Microbiota from the distal guts of lean and obese adolescents exhibit partial functional redundancy besides clear differences in community structure.</title>
        <authorList>
            <person name="Ferrer M."/>
            <person name="Ruiz A."/>
            <person name="Lanza F."/>
            <person name="Haange S.B."/>
            <person name="Oberbach A."/>
            <person name="Till H."/>
            <person name="Bargiela R."/>
            <person name="Campoy C."/>
            <person name="Segura M.T."/>
            <person name="Richter M."/>
            <person name="von Bergen M."/>
            <person name="Seifert J."/>
            <person name="Suarez A."/>
        </authorList>
    </citation>
    <scope>NUCLEOTIDE SEQUENCE</scope>
</reference>
<accession>K1SB00</accession>
<evidence type="ECO:0000259" key="5">
    <source>
        <dbReference type="Pfam" id="PF01609"/>
    </source>
</evidence>
<dbReference type="GO" id="GO:0006313">
    <property type="term" value="P:DNA transposition"/>
    <property type="evidence" value="ECO:0007669"/>
    <property type="project" value="InterPro"/>
</dbReference>
<dbReference type="GO" id="GO:0004803">
    <property type="term" value="F:transposase activity"/>
    <property type="evidence" value="ECO:0007669"/>
    <property type="project" value="InterPro"/>
</dbReference>
<comment type="caution">
    <text evidence="7">The sequence shown here is derived from an EMBL/GenBank/DDBJ whole genome shotgun (WGS) entry which is preliminary data.</text>
</comment>
<dbReference type="AlphaFoldDB" id="K1SB00"/>
<protein>
    <submittedName>
        <fullName evidence="7">Transposase IS4 family protein</fullName>
    </submittedName>
</protein>
<evidence type="ECO:0000256" key="3">
    <source>
        <dbReference type="ARBA" id="ARBA00023125"/>
    </source>
</evidence>
<organism evidence="7">
    <name type="scientific">human gut metagenome</name>
    <dbReference type="NCBI Taxonomy" id="408170"/>
    <lineage>
        <taxon>unclassified sequences</taxon>
        <taxon>metagenomes</taxon>
        <taxon>organismal metagenomes</taxon>
    </lineage>
</organism>
<keyword evidence="3" id="KW-0238">DNA-binding</keyword>
<dbReference type="InterPro" id="IPR012337">
    <property type="entry name" value="RNaseH-like_sf"/>
</dbReference>
<feature type="domain" description="DUF4372" evidence="6">
    <location>
        <begin position="1"/>
        <end position="31"/>
    </location>
</feature>
<evidence type="ECO:0000256" key="4">
    <source>
        <dbReference type="ARBA" id="ARBA00023172"/>
    </source>
</evidence>
<dbReference type="GO" id="GO:0003677">
    <property type="term" value="F:DNA binding"/>
    <property type="evidence" value="ECO:0007669"/>
    <property type="project" value="UniProtKB-KW"/>
</dbReference>
<gene>
    <name evidence="7" type="ORF">LEA_14110</name>
</gene>
<dbReference type="PANTHER" id="PTHR33258">
    <property type="entry name" value="TRANSPOSASE INSL FOR INSERTION SEQUENCE ELEMENT IS186A-RELATED"/>
    <property type="match status" value="1"/>
</dbReference>
<keyword evidence="2" id="KW-0815">Transposition</keyword>
<comment type="similarity">
    <text evidence="1">Belongs to the transposase 11 family.</text>
</comment>
<proteinExistence type="inferred from homology"/>
<dbReference type="Pfam" id="PF01609">
    <property type="entry name" value="DDE_Tnp_1"/>
    <property type="match status" value="1"/>
</dbReference>
<dbReference type="InterPro" id="IPR047952">
    <property type="entry name" value="Transpos_IS4"/>
</dbReference>
<dbReference type="Pfam" id="PF14294">
    <property type="entry name" value="DUF4372"/>
    <property type="match status" value="1"/>
</dbReference>
<name>K1SB00_9ZZZZ</name>
<dbReference type="EMBL" id="AJWY01009583">
    <property type="protein sequence ID" value="EKC57942.1"/>
    <property type="molecule type" value="Genomic_DNA"/>
</dbReference>
<dbReference type="NCBIfam" id="NF033592">
    <property type="entry name" value="transpos_IS4_1"/>
    <property type="match status" value="1"/>
</dbReference>
<feature type="non-terminal residue" evidence="7">
    <location>
        <position position="196"/>
    </location>
</feature>
<feature type="domain" description="Transposase IS4-like" evidence="5">
    <location>
        <begin position="80"/>
        <end position="181"/>
    </location>
</feature>
<dbReference type="InterPro" id="IPR002559">
    <property type="entry name" value="Transposase_11"/>
</dbReference>
<dbReference type="PANTHER" id="PTHR33258:SF1">
    <property type="entry name" value="TRANSPOSASE INSL FOR INSERTION SEQUENCE ELEMENT IS186A-RELATED"/>
    <property type="match status" value="1"/>
</dbReference>
<dbReference type="SUPFAM" id="SSF53098">
    <property type="entry name" value="Ribonuclease H-like"/>
    <property type="match status" value="1"/>
</dbReference>
<sequence length="196" mass="22580">MSYAQLTNRGSLRDIENCLTALSSRLYHCGISYAVPRNTLAKANEKRDWRIYADFAQVLVKKVRPLYAKDDFRLDLDNMVYAFDSSTISLCLKLCPWAKFRKHKGGIKMHTLLDLRGNLPVSVYLTEASVHDVKALDYLYIEPSAIYLMDKGYVDFYRLFHLIHEKNAFFVTRAKDNMRFDITACCEVDKSTGVIA</sequence>
<keyword evidence="4" id="KW-0233">DNA recombination</keyword>
<evidence type="ECO:0000313" key="7">
    <source>
        <dbReference type="EMBL" id="EKC57942.1"/>
    </source>
</evidence>
<dbReference type="InterPro" id="IPR025399">
    <property type="entry name" value="DUF4372"/>
</dbReference>
<evidence type="ECO:0000259" key="6">
    <source>
        <dbReference type="Pfam" id="PF14294"/>
    </source>
</evidence>